<sequence>AAAARRGLRGPRPRPAEPAGRRAPLVAAAAAPPMAAAAARGSAAAAPPEGSAAPLGCGKNLFISDGPAPVPATGAPSCARAVRVPQGADPSGAHADRGVVASAVATASASDAGPQASAPPGPSTQLAEQLRVRRAVLFAKSERRELDVNDIAEHSKFISGDTVKQMQAQRRDIQRRHTLAHARLRREKRDVGRICSLMSQAERLEGQAEEFNANVFALNAEREWLHETDAWKGAVRELHEKYVQTASGEVIAKATLEQDEEECASFEEMLEKMKADAAEPHPEDDAALSEGDLEPAVGSAAGSPVGDKSGGKGAGKKRNRNRQ</sequence>
<name>A0ABN9YH28_9DINO</name>
<feature type="compositionally biased region" description="Basic residues" evidence="1">
    <location>
        <begin position="314"/>
        <end position="323"/>
    </location>
</feature>
<gene>
    <name evidence="2" type="ORF">PCOR1329_LOCUS85796</name>
</gene>
<dbReference type="Proteomes" id="UP001189429">
    <property type="component" value="Unassembled WGS sequence"/>
</dbReference>
<feature type="compositionally biased region" description="Low complexity" evidence="1">
    <location>
        <begin position="104"/>
        <end position="116"/>
    </location>
</feature>
<comment type="caution">
    <text evidence="2">The sequence shown here is derived from an EMBL/GenBank/DDBJ whole genome shotgun (WGS) entry which is preliminary data.</text>
</comment>
<dbReference type="EMBL" id="CAUYUJ010022711">
    <property type="protein sequence ID" value="CAK0912181.1"/>
    <property type="molecule type" value="Genomic_DNA"/>
</dbReference>
<feature type="region of interest" description="Disordered" evidence="1">
    <location>
        <begin position="104"/>
        <end position="127"/>
    </location>
</feature>
<evidence type="ECO:0000313" key="2">
    <source>
        <dbReference type="EMBL" id="CAK0912181.1"/>
    </source>
</evidence>
<feature type="compositionally biased region" description="Basic and acidic residues" evidence="1">
    <location>
        <begin position="269"/>
        <end position="284"/>
    </location>
</feature>
<accession>A0ABN9YH28</accession>
<evidence type="ECO:0000313" key="3">
    <source>
        <dbReference type="Proteomes" id="UP001189429"/>
    </source>
</evidence>
<organism evidence="2 3">
    <name type="scientific">Prorocentrum cordatum</name>
    <dbReference type="NCBI Taxonomy" id="2364126"/>
    <lineage>
        <taxon>Eukaryota</taxon>
        <taxon>Sar</taxon>
        <taxon>Alveolata</taxon>
        <taxon>Dinophyceae</taxon>
        <taxon>Prorocentrales</taxon>
        <taxon>Prorocentraceae</taxon>
        <taxon>Prorocentrum</taxon>
    </lineage>
</organism>
<keyword evidence="3" id="KW-1185">Reference proteome</keyword>
<evidence type="ECO:0008006" key="4">
    <source>
        <dbReference type="Google" id="ProtNLM"/>
    </source>
</evidence>
<evidence type="ECO:0000256" key="1">
    <source>
        <dbReference type="SAM" id="MobiDB-lite"/>
    </source>
</evidence>
<feature type="compositionally biased region" description="Basic residues" evidence="1">
    <location>
        <begin position="1"/>
        <end position="12"/>
    </location>
</feature>
<feature type="non-terminal residue" evidence="2">
    <location>
        <position position="1"/>
    </location>
</feature>
<protein>
    <recommendedName>
        <fullName evidence="4">RAB6-interacting golgin</fullName>
    </recommendedName>
</protein>
<feature type="compositionally biased region" description="Low complexity" evidence="1">
    <location>
        <begin position="17"/>
        <end position="54"/>
    </location>
</feature>
<feature type="region of interest" description="Disordered" evidence="1">
    <location>
        <begin position="1"/>
        <end position="58"/>
    </location>
</feature>
<reference evidence="2" key="1">
    <citation type="submission" date="2023-10" db="EMBL/GenBank/DDBJ databases">
        <authorList>
            <person name="Chen Y."/>
            <person name="Shah S."/>
            <person name="Dougan E. K."/>
            <person name="Thang M."/>
            <person name="Chan C."/>
        </authorList>
    </citation>
    <scope>NUCLEOTIDE SEQUENCE [LARGE SCALE GENOMIC DNA]</scope>
</reference>
<feature type="non-terminal residue" evidence="2">
    <location>
        <position position="323"/>
    </location>
</feature>
<feature type="region of interest" description="Disordered" evidence="1">
    <location>
        <begin position="268"/>
        <end position="323"/>
    </location>
</feature>
<proteinExistence type="predicted"/>